<dbReference type="AlphaFoldDB" id="A0AAU2K344"/>
<proteinExistence type="predicted"/>
<dbReference type="PROSITE" id="PS51257">
    <property type="entry name" value="PROKAR_LIPOPROTEIN"/>
    <property type="match status" value="1"/>
</dbReference>
<evidence type="ECO:0000313" key="3">
    <source>
        <dbReference type="EMBL" id="WTU78154.1"/>
    </source>
</evidence>
<organism evidence="3">
    <name type="scientific">Streptomyces sp. NBC_00049</name>
    <dbReference type="NCBI Taxonomy" id="2903617"/>
    <lineage>
        <taxon>Bacteria</taxon>
        <taxon>Bacillati</taxon>
        <taxon>Actinomycetota</taxon>
        <taxon>Actinomycetes</taxon>
        <taxon>Kitasatosporales</taxon>
        <taxon>Streptomycetaceae</taxon>
        <taxon>Streptomyces</taxon>
    </lineage>
</organism>
<sequence>MRALRCRRRARGQATLAAFAVAGMLALTACQGGGDDKGAPGATGPAGSAEPAAPSAGSAAPTPSASKPATKPAATATATKKPASPVPASSATCDHKMPISPDMIAVYRYTPEGGAHHLIVKHGNWGCGSPDSDGAPFEAVGKETFYPIADTAKITATTPIVESTESTKISLDTLVDWVVAHPGSALVFRYHLGADGAIDTLDEIFVP</sequence>
<evidence type="ECO:0008006" key="4">
    <source>
        <dbReference type="Google" id="ProtNLM"/>
    </source>
</evidence>
<dbReference type="EMBL" id="CP108264">
    <property type="protein sequence ID" value="WTU78154.1"/>
    <property type="molecule type" value="Genomic_DNA"/>
</dbReference>
<name>A0AAU2K344_9ACTN</name>
<feature type="signal peptide" evidence="2">
    <location>
        <begin position="1"/>
        <end position="29"/>
    </location>
</feature>
<protein>
    <recommendedName>
        <fullName evidence="4">Lipoprotein</fullName>
    </recommendedName>
</protein>
<reference evidence="3" key="1">
    <citation type="submission" date="2022-10" db="EMBL/GenBank/DDBJ databases">
        <title>The complete genomes of actinobacterial strains from the NBC collection.</title>
        <authorList>
            <person name="Joergensen T.S."/>
            <person name="Alvarez Arevalo M."/>
            <person name="Sterndorff E.B."/>
            <person name="Faurdal D."/>
            <person name="Vuksanovic O."/>
            <person name="Mourched A.-S."/>
            <person name="Charusanti P."/>
            <person name="Shaw S."/>
            <person name="Blin K."/>
            <person name="Weber T."/>
        </authorList>
    </citation>
    <scope>NUCLEOTIDE SEQUENCE</scope>
    <source>
        <strain evidence="3">NBC_00049</strain>
    </source>
</reference>
<feature type="compositionally biased region" description="Low complexity" evidence="1">
    <location>
        <begin position="39"/>
        <end position="92"/>
    </location>
</feature>
<evidence type="ECO:0000256" key="2">
    <source>
        <dbReference type="SAM" id="SignalP"/>
    </source>
</evidence>
<accession>A0AAU2K344</accession>
<gene>
    <name evidence="3" type="ORF">OG327_35335</name>
</gene>
<feature type="chain" id="PRO_5043950954" description="Lipoprotein" evidence="2">
    <location>
        <begin position="30"/>
        <end position="207"/>
    </location>
</feature>
<feature type="region of interest" description="Disordered" evidence="1">
    <location>
        <begin position="35"/>
        <end position="94"/>
    </location>
</feature>
<evidence type="ECO:0000256" key="1">
    <source>
        <dbReference type="SAM" id="MobiDB-lite"/>
    </source>
</evidence>
<keyword evidence="2" id="KW-0732">Signal</keyword>